<evidence type="ECO:0000313" key="4">
    <source>
        <dbReference type="Proteomes" id="UP001317705"/>
    </source>
</evidence>
<dbReference type="EMBL" id="AP027151">
    <property type="protein sequence ID" value="BDV43029.1"/>
    <property type="molecule type" value="Genomic_DNA"/>
</dbReference>
<dbReference type="InterPro" id="IPR027417">
    <property type="entry name" value="P-loop_NTPase"/>
</dbReference>
<dbReference type="PANTHER" id="PTHR32309:SF13">
    <property type="entry name" value="FERRIC ENTEROBACTIN TRANSPORT PROTEIN FEPE"/>
    <property type="match status" value="1"/>
</dbReference>
<reference evidence="3 4" key="1">
    <citation type="submission" date="2022-12" db="EMBL/GenBank/DDBJ databases">
        <title>Polyphasic characterization of Geotalea uranireducens NIT-SL11 newly isolated from a complex of sewage sludge and microbially reduced graphene oxide.</title>
        <authorList>
            <person name="Xie L."/>
            <person name="Yoshida N."/>
            <person name="Meng L."/>
        </authorList>
    </citation>
    <scope>NUCLEOTIDE SEQUENCE [LARGE SCALE GENOMIC DNA]</scope>
    <source>
        <strain evidence="3 4">NIT-SL11</strain>
    </source>
</reference>
<dbReference type="Proteomes" id="UP001317705">
    <property type="component" value="Chromosome"/>
</dbReference>
<accession>A0ABM8EKF3</accession>
<dbReference type="NCBIfam" id="TIGR01007">
    <property type="entry name" value="eps_fam"/>
    <property type="match status" value="1"/>
</dbReference>
<dbReference type="SUPFAM" id="SSF52540">
    <property type="entry name" value="P-loop containing nucleoside triphosphate hydrolases"/>
    <property type="match status" value="1"/>
</dbReference>
<dbReference type="InterPro" id="IPR050445">
    <property type="entry name" value="Bact_polysacc_biosynth/exp"/>
</dbReference>
<name>A0ABM8EKF3_9BACT</name>
<gene>
    <name evidence="3" type="ORF">GURASL_19520</name>
</gene>
<dbReference type="PANTHER" id="PTHR32309">
    <property type="entry name" value="TYROSINE-PROTEIN KINASE"/>
    <property type="match status" value="1"/>
</dbReference>
<dbReference type="CDD" id="cd05387">
    <property type="entry name" value="BY-kinase"/>
    <property type="match status" value="1"/>
</dbReference>
<evidence type="ECO:0000256" key="1">
    <source>
        <dbReference type="ARBA" id="ARBA00022741"/>
    </source>
</evidence>
<dbReference type="Pfam" id="PF10609">
    <property type="entry name" value="ParA"/>
    <property type="match status" value="1"/>
</dbReference>
<evidence type="ECO:0000256" key="2">
    <source>
        <dbReference type="ARBA" id="ARBA00022840"/>
    </source>
</evidence>
<dbReference type="Gene3D" id="3.40.50.300">
    <property type="entry name" value="P-loop containing nucleotide triphosphate hydrolases"/>
    <property type="match status" value="1"/>
</dbReference>
<sequence length="313" mass="33524">MSRIDQALEKAALLRKGLGNDGGGKTLPADDSPPVPVHTYAMPDKATSGVHSDNPLIVTLNAPHSPVSEEYRKLKSAIVSSARQGVKRNVIMVTSSIGGEGKSVTSLNLAISLAQEFDHTVLLVDADLRKPSINKYLGLKSGKGFSDCLSGEALLPDVLIKTGIGKLTVLPAGTPRRNPVELFSSQMMKDFINEIKSRYPDRYVIIDTPPVLPFAESRMLGALVDGIVLVIREGATTVDDVRETVDVLPKGKMLGAVYNVATVDSLSGRYHYYYHGYGYHADAGEGQEAAAVGSDLAAGKPRLFGRLKQPKAK</sequence>
<protein>
    <submittedName>
        <fullName evidence="3">Polysaccharide biosynthesis protein</fullName>
    </submittedName>
</protein>
<dbReference type="NCBIfam" id="TIGR03018">
    <property type="entry name" value="pepcterm_TyrKin"/>
    <property type="match status" value="1"/>
</dbReference>
<organism evidence="3 4">
    <name type="scientific">Geotalea uraniireducens</name>
    <dbReference type="NCBI Taxonomy" id="351604"/>
    <lineage>
        <taxon>Bacteria</taxon>
        <taxon>Pseudomonadati</taxon>
        <taxon>Thermodesulfobacteriota</taxon>
        <taxon>Desulfuromonadia</taxon>
        <taxon>Geobacterales</taxon>
        <taxon>Geobacteraceae</taxon>
        <taxon>Geotalea</taxon>
    </lineage>
</organism>
<evidence type="ECO:0000313" key="3">
    <source>
        <dbReference type="EMBL" id="BDV43029.1"/>
    </source>
</evidence>
<dbReference type="RefSeq" id="WP_281999143.1">
    <property type="nucleotide sequence ID" value="NZ_AP027151.1"/>
</dbReference>
<proteinExistence type="predicted"/>
<keyword evidence="2" id="KW-0067">ATP-binding</keyword>
<keyword evidence="1" id="KW-0547">Nucleotide-binding</keyword>
<dbReference type="InterPro" id="IPR005702">
    <property type="entry name" value="Wzc-like_C"/>
</dbReference>
<keyword evidence="4" id="KW-1185">Reference proteome</keyword>
<dbReference type="InterPro" id="IPR033756">
    <property type="entry name" value="YlxH/NBP35"/>
</dbReference>